<dbReference type="InterPro" id="IPR036047">
    <property type="entry name" value="F-box-like_dom_sf"/>
</dbReference>
<dbReference type="CDD" id="cd22157">
    <property type="entry name" value="F-box_AtFBW1-like"/>
    <property type="match status" value="1"/>
</dbReference>
<proteinExistence type="predicted"/>
<dbReference type="AlphaFoldDB" id="A0A9J5VZH7"/>
<evidence type="ECO:0000313" key="2">
    <source>
        <dbReference type="EMBL" id="KAG5568577.1"/>
    </source>
</evidence>
<dbReference type="PANTHER" id="PTHR31111:SF136">
    <property type="entry name" value="F-BOX ASSOCIATED DOMAIN-CONTAINING PROTEIN"/>
    <property type="match status" value="1"/>
</dbReference>
<sequence>MDIHLPEEIVMDTLSRLPVQSLLRFKCVSKSWKKLIVEPYFTRKHLKNNQNSQKFLSCRTHAKDGVLSYYCSSLSSIQLVEFVQKLDWPPNFKPWHVKIYCYFNGLSIMRVSNYGYRDIFLLSNPFTRESIVVSNSKFPPKGLLTYGMCYDSTTDDYKVLKIDVDRYDLSKYYKECFVFPLLFFRGGAILNYIWLMKKYGVKASWTEFIQDTGLILTIPKNGEVLLRCIDGESWVVFMTSNGQVGLWPLRLMNKDGFISTESLISPKLLI</sequence>
<name>A0A9J5VZH7_SOLCO</name>
<evidence type="ECO:0000259" key="1">
    <source>
        <dbReference type="PROSITE" id="PS50181"/>
    </source>
</evidence>
<reference evidence="2" key="1">
    <citation type="submission" date="2020-09" db="EMBL/GenBank/DDBJ databases">
        <title>De no assembly of potato wild relative species, Solanum commersonii.</title>
        <authorList>
            <person name="Cho K."/>
        </authorList>
    </citation>
    <scope>NUCLEOTIDE SEQUENCE</scope>
    <source>
        <strain evidence="2">LZ3.2</strain>
        <tissue evidence="2">Leaf</tissue>
    </source>
</reference>
<evidence type="ECO:0000313" key="3">
    <source>
        <dbReference type="Proteomes" id="UP000824120"/>
    </source>
</evidence>
<dbReference type="Proteomes" id="UP000824120">
    <property type="component" value="Unassembled WGS sequence"/>
</dbReference>
<gene>
    <name evidence="2" type="ORF">H5410_064404</name>
</gene>
<dbReference type="PROSITE" id="PS50181">
    <property type="entry name" value="FBOX"/>
    <property type="match status" value="1"/>
</dbReference>
<dbReference type="PANTHER" id="PTHR31111">
    <property type="entry name" value="BNAA05G37150D PROTEIN-RELATED"/>
    <property type="match status" value="1"/>
</dbReference>
<dbReference type="SMART" id="SM00256">
    <property type="entry name" value="FBOX"/>
    <property type="match status" value="1"/>
</dbReference>
<comment type="caution">
    <text evidence="2">The sequence shown here is derived from an EMBL/GenBank/DDBJ whole genome shotgun (WGS) entry which is preliminary data.</text>
</comment>
<feature type="domain" description="F-box" evidence="1">
    <location>
        <begin position="1"/>
        <end position="45"/>
    </location>
</feature>
<organism evidence="2 3">
    <name type="scientific">Solanum commersonii</name>
    <name type="common">Commerson's wild potato</name>
    <name type="synonym">Commerson's nightshade</name>
    <dbReference type="NCBI Taxonomy" id="4109"/>
    <lineage>
        <taxon>Eukaryota</taxon>
        <taxon>Viridiplantae</taxon>
        <taxon>Streptophyta</taxon>
        <taxon>Embryophyta</taxon>
        <taxon>Tracheophyta</taxon>
        <taxon>Spermatophyta</taxon>
        <taxon>Magnoliopsida</taxon>
        <taxon>eudicotyledons</taxon>
        <taxon>Gunneridae</taxon>
        <taxon>Pentapetalae</taxon>
        <taxon>asterids</taxon>
        <taxon>lamiids</taxon>
        <taxon>Solanales</taxon>
        <taxon>Solanaceae</taxon>
        <taxon>Solanoideae</taxon>
        <taxon>Solaneae</taxon>
        <taxon>Solanum</taxon>
    </lineage>
</organism>
<dbReference type="Gene3D" id="1.20.1280.50">
    <property type="match status" value="1"/>
</dbReference>
<dbReference type="EMBL" id="JACXVP010000087">
    <property type="protein sequence ID" value="KAG5568577.1"/>
    <property type="molecule type" value="Genomic_DNA"/>
</dbReference>
<dbReference type="OrthoDB" id="1255905at2759"/>
<dbReference type="InterPro" id="IPR001810">
    <property type="entry name" value="F-box_dom"/>
</dbReference>
<keyword evidence="3" id="KW-1185">Reference proteome</keyword>
<dbReference type="Pfam" id="PF00646">
    <property type="entry name" value="F-box"/>
    <property type="match status" value="1"/>
</dbReference>
<accession>A0A9J5VZH7</accession>
<dbReference type="SUPFAM" id="SSF81383">
    <property type="entry name" value="F-box domain"/>
    <property type="match status" value="1"/>
</dbReference>
<protein>
    <recommendedName>
        <fullName evidence="1">F-box domain-containing protein</fullName>
    </recommendedName>
</protein>